<dbReference type="InterPro" id="IPR050107">
    <property type="entry name" value="ABC_carbohydrate_import_ATPase"/>
</dbReference>
<evidence type="ECO:0000256" key="7">
    <source>
        <dbReference type="ARBA" id="ARBA00022967"/>
    </source>
</evidence>
<dbReference type="CDD" id="cd03216">
    <property type="entry name" value="ABC_Carb_Monos_I"/>
    <property type="match status" value="1"/>
</dbReference>
<keyword evidence="11" id="KW-0762">Sugar transport</keyword>
<dbReference type="InterPro" id="IPR017871">
    <property type="entry name" value="ABC_transporter-like_CS"/>
</dbReference>
<dbReference type="PANTHER" id="PTHR43790:SF4">
    <property type="entry name" value="GUANOSINE IMPORT ATP-BINDING PROTEIN NUPO"/>
    <property type="match status" value="1"/>
</dbReference>
<dbReference type="CDD" id="cd03215">
    <property type="entry name" value="ABC_Carb_Monos_II"/>
    <property type="match status" value="1"/>
</dbReference>
<dbReference type="SUPFAM" id="SSF52540">
    <property type="entry name" value="P-loop containing nucleoside triphosphate hydrolases"/>
    <property type="match status" value="2"/>
</dbReference>
<dbReference type="Pfam" id="PF00005">
    <property type="entry name" value="ABC_tran"/>
    <property type="match status" value="2"/>
</dbReference>
<comment type="caution">
    <text evidence="11">The sequence shown here is derived from an EMBL/GenBank/DDBJ whole genome shotgun (WGS) entry which is preliminary data.</text>
</comment>
<dbReference type="EMBL" id="JACHHH010000004">
    <property type="protein sequence ID" value="MBB6040989.1"/>
    <property type="molecule type" value="Genomic_DNA"/>
</dbReference>
<dbReference type="InterPro" id="IPR027417">
    <property type="entry name" value="P-loop_NTPase"/>
</dbReference>
<keyword evidence="4" id="KW-0677">Repeat</keyword>
<evidence type="ECO:0000256" key="9">
    <source>
        <dbReference type="SAM" id="MobiDB-lite"/>
    </source>
</evidence>
<evidence type="ECO:0000313" key="11">
    <source>
        <dbReference type="EMBL" id="MBB6040989.1"/>
    </source>
</evidence>
<evidence type="ECO:0000256" key="8">
    <source>
        <dbReference type="ARBA" id="ARBA00023136"/>
    </source>
</evidence>
<gene>
    <name evidence="11" type="ORF">HNQ46_000961</name>
</gene>
<dbReference type="GO" id="GO:0005524">
    <property type="term" value="F:ATP binding"/>
    <property type="evidence" value="ECO:0007669"/>
    <property type="project" value="UniProtKB-KW"/>
</dbReference>
<feature type="domain" description="ABC transporter" evidence="10">
    <location>
        <begin position="28"/>
        <end position="263"/>
    </location>
</feature>
<dbReference type="PANTHER" id="PTHR43790">
    <property type="entry name" value="CARBOHYDRATE TRANSPORT ATP-BINDING PROTEIN MG119-RELATED"/>
    <property type="match status" value="1"/>
</dbReference>
<dbReference type="FunFam" id="3.40.50.300:FF:000127">
    <property type="entry name" value="Ribose import ATP-binding protein RbsA"/>
    <property type="match status" value="1"/>
</dbReference>
<sequence>MGRDEETKAWEGTPNATAEDGKEQEPVIEMRDIVKRFGDFVANDHVQLKLHKGEVLAILGENGAGKSTLMNILYGMLRPSSGEILVRGQKVEMDSPEKAISLGIGMVHQHFMLIPPFTVAENIILGAEPMQGLTVDLNGAKKRIRELSEQYHLMVDVDAKVEDISVGMQQRVEILKVLYRGADILILDEPTASLTPQEIDELMEIISHLTKAGKSILIITHKLKEIKCIAHKCMIIRQGKYIDTVDVCSCSEDDLAAMMVGRKVNRVVEKKAQEPGEVVLSVKNLHAKDYRGVEILKGLNLEVRAGEILGLAGIDGNGQSELVEILTGLAHATEGEIQLLGKDISCKSPREIFDAGLSSIPEDRQKHGLVLDFSVAENLILQNYGEAPYSKGGILQKKAIEEHASRMIEKFDIRPKGCESRAAGQLSGGNQQKVIIAREVENDKSLLIAFNPTRGLDVGAIEFVHKYLVEQRNKGRGILLISFELEEVMGLSDRIGVIFSGNIQKSFAGNEADEYTLGLYMAGGKE</sequence>
<name>A0A7W9SF82_9FIRM</name>
<feature type="region of interest" description="Disordered" evidence="9">
    <location>
        <begin position="1"/>
        <end position="25"/>
    </location>
</feature>
<keyword evidence="7" id="KW-1278">Translocase</keyword>
<feature type="domain" description="ABC transporter" evidence="10">
    <location>
        <begin position="280"/>
        <end position="525"/>
    </location>
</feature>
<evidence type="ECO:0000256" key="1">
    <source>
        <dbReference type="ARBA" id="ARBA00004202"/>
    </source>
</evidence>
<evidence type="ECO:0000256" key="4">
    <source>
        <dbReference type="ARBA" id="ARBA00022737"/>
    </source>
</evidence>
<dbReference type="PROSITE" id="PS00211">
    <property type="entry name" value="ABC_TRANSPORTER_1"/>
    <property type="match status" value="2"/>
</dbReference>
<accession>A0A7W9SF82</accession>
<organism evidence="11 12">
    <name type="scientific">Oribacterium sinus</name>
    <dbReference type="NCBI Taxonomy" id="237576"/>
    <lineage>
        <taxon>Bacteria</taxon>
        <taxon>Bacillati</taxon>
        <taxon>Bacillota</taxon>
        <taxon>Clostridia</taxon>
        <taxon>Lachnospirales</taxon>
        <taxon>Lachnospiraceae</taxon>
        <taxon>Oribacterium</taxon>
    </lineage>
</organism>
<dbReference type="GO" id="GO:0005886">
    <property type="term" value="C:plasma membrane"/>
    <property type="evidence" value="ECO:0007669"/>
    <property type="project" value="UniProtKB-SubCell"/>
</dbReference>
<dbReference type="InterPro" id="IPR003439">
    <property type="entry name" value="ABC_transporter-like_ATP-bd"/>
</dbReference>
<keyword evidence="5" id="KW-0547">Nucleotide-binding</keyword>
<dbReference type="SMART" id="SM00382">
    <property type="entry name" value="AAA"/>
    <property type="match status" value="1"/>
</dbReference>
<dbReference type="PROSITE" id="PS50893">
    <property type="entry name" value="ABC_TRANSPORTER_2"/>
    <property type="match status" value="2"/>
</dbReference>
<dbReference type="Gene3D" id="3.40.50.300">
    <property type="entry name" value="P-loop containing nucleotide triphosphate hydrolases"/>
    <property type="match status" value="2"/>
</dbReference>
<evidence type="ECO:0000256" key="2">
    <source>
        <dbReference type="ARBA" id="ARBA00022448"/>
    </source>
</evidence>
<reference evidence="11 12" key="1">
    <citation type="submission" date="2020-08" db="EMBL/GenBank/DDBJ databases">
        <title>Genomic Encyclopedia of Type Strains, Phase IV (KMG-IV): sequencing the most valuable type-strain genomes for metagenomic binning, comparative biology and taxonomic classification.</title>
        <authorList>
            <person name="Goeker M."/>
        </authorList>
    </citation>
    <scope>NUCLEOTIDE SEQUENCE [LARGE SCALE GENOMIC DNA]</scope>
    <source>
        <strain evidence="11 12">DSM 17245</strain>
    </source>
</reference>
<evidence type="ECO:0000256" key="6">
    <source>
        <dbReference type="ARBA" id="ARBA00022840"/>
    </source>
</evidence>
<keyword evidence="8" id="KW-0472">Membrane</keyword>
<proteinExistence type="predicted"/>
<protein>
    <submittedName>
        <fullName evidence="11">Simple sugar transport system ATP-binding protein</fullName>
    </submittedName>
</protein>
<dbReference type="InterPro" id="IPR003593">
    <property type="entry name" value="AAA+_ATPase"/>
</dbReference>
<evidence type="ECO:0000256" key="3">
    <source>
        <dbReference type="ARBA" id="ARBA00022475"/>
    </source>
</evidence>
<dbReference type="GO" id="GO:0016887">
    <property type="term" value="F:ATP hydrolysis activity"/>
    <property type="evidence" value="ECO:0007669"/>
    <property type="project" value="InterPro"/>
</dbReference>
<keyword evidence="6 11" id="KW-0067">ATP-binding</keyword>
<evidence type="ECO:0000256" key="5">
    <source>
        <dbReference type="ARBA" id="ARBA00022741"/>
    </source>
</evidence>
<keyword evidence="2" id="KW-0813">Transport</keyword>
<evidence type="ECO:0000313" key="12">
    <source>
        <dbReference type="Proteomes" id="UP000522163"/>
    </source>
</evidence>
<evidence type="ECO:0000259" key="10">
    <source>
        <dbReference type="PROSITE" id="PS50893"/>
    </source>
</evidence>
<dbReference type="Proteomes" id="UP000522163">
    <property type="component" value="Unassembled WGS sequence"/>
</dbReference>
<comment type="subcellular location">
    <subcellularLocation>
        <location evidence="1">Cell membrane</location>
        <topology evidence="1">Peripheral membrane protein</topology>
    </subcellularLocation>
</comment>
<dbReference type="AlphaFoldDB" id="A0A7W9SF82"/>
<keyword evidence="3" id="KW-1003">Cell membrane</keyword>